<evidence type="ECO:0000256" key="1">
    <source>
        <dbReference type="SAM" id="SignalP"/>
    </source>
</evidence>
<protein>
    <submittedName>
        <fullName evidence="2">Uncharacterized protein</fullName>
    </submittedName>
</protein>
<feature type="signal peptide" evidence="1">
    <location>
        <begin position="1"/>
        <end position="20"/>
    </location>
</feature>
<dbReference type="HOGENOM" id="CLU_1587951_0_0_1"/>
<dbReference type="FunCoup" id="G0MW89">
    <property type="interactions" value="1116"/>
</dbReference>
<organism evidence="3">
    <name type="scientific">Caenorhabditis brenneri</name>
    <name type="common">Nematode worm</name>
    <dbReference type="NCBI Taxonomy" id="135651"/>
    <lineage>
        <taxon>Eukaryota</taxon>
        <taxon>Metazoa</taxon>
        <taxon>Ecdysozoa</taxon>
        <taxon>Nematoda</taxon>
        <taxon>Chromadorea</taxon>
        <taxon>Rhabditida</taxon>
        <taxon>Rhabditina</taxon>
        <taxon>Rhabditomorpha</taxon>
        <taxon>Rhabditoidea</taxon>
        <taxon>Rhabditidae</taxon>
        <taxon>Peloderinae</taxon>
        <taxon>Caenorhabditis</taxon>
    </lineage>
</organism>
<name>G0MW89_CAEBE</name>
<proteinExistence type="predicted"/>
<keyword evidence="3" id="KW-1185">Reference proteome</keyword>
<keyword evidence="1" id="KW-0732">Signal</keyword>
<sequence>MQALILLVLSVGVLVDNGMSQPAPAADFVVEAGELLNDNVGTSNKAEDAAQKTIKAFLEAIQSKNIDALFKLVVHTEEDKKHAKEIFDAWQKVQMTVKSSKQSGDVNIIAVVLFIIGKEKKIGDVVLAKNTDSPTGWIIAQLPDKTTPAKHRRMLPINRMINHTIVAN</sequence>
<reference evidence="3" key="1">
    <citation type="submission" date="2011-07" db="EMBL/GenBank/DDBJ databases">
        <authorList>
            <consortium name="Caenorhabditis brenneri Sequencing and Analysis Consortium"/>
            <person name="Wilson R.K."/>
        </authorList>
    </citation>
    <scope>NUCLEOTIDE SEQUENCE [LARGE SCALE GENOMIC DNA]</scope>
    <source>
        <strain evidence="3">PB2801</strain>
    </source>
</reference>
<dbReference type="InParanoid" id="G0MW89"/>
<gene>
    <name evidence="2" type="ORF">CAEBREN_13509</name>
</gene>
<feature type="chain" id="PRO_5003404794" evidence="1">
    <location>
        <begin position="21"/>
        <end position="168"/>
    </location>
</feature>
<evidence type="ECO:0000313" key="3">
    <source>
        <dbReference type="Proteomes" id="UP000008068"/>
    </source>
</evidence>
<accession>G0MW89</accession>
<evidence type="ECO:0000313" key="2">
    <source>
        <dbReference type="EMBL" id="EGT46008.1"/>
    </source>
</evidence>
<dbReference type="EMBL" id="GL379816">
    <property type="protein sequence ID" value="EGT46008.1"/>
    <property type="molecule type" value="Genomic_DNA"/>
</dbReference>
<dbReference type="Proteomes" id="UP000008068">
    <property type="component" value="Unassembled WGS sequence"/>
</dbReference>
<dbReference type="AlphaFoldDB" id="G0MW89"/>